<feature type="transmembrane region" description="Helical" evidence="8">
    <location>
        <begin position="79"/>
        <end position="98"/>
    </location>
</feature>
<feature type="transmembrane region" description="Helical" evidence="8">
    <location>
        <begin position="378"/>
        <end position="398"/>
    </location>
</feature>
<evidence type="ECO:0000256" key="5">
    <source>
        <dbReference type="ARBA" id="ARBA00022989"/>
    </source>
</evidence>
<dbReference type="InterPro" id="IPR050360">
    <property type="entry name" value="MFS_Sugar_Transporters"/>
</dbReference>
<dbReference type="RefSeq" id="XP_064702664.1">
    <property type="nucleotide sequence ID" value="XM_064850595.1"/>
</dbReference>
<keyword evidence="11" id="KW-1185">Reference proteome</keyword>
<feature type="transmembrane region" description="Helical" evidence="8">
    <location>
        <begin position="200"/>
        <end position="221"/>
    </location>
</feature>
<dbReference type="GeneID" id="89975208"/>
<evidence type="ECO:0000313" key="11">
    <source>
        <dbReference type="Proteomes" id="UP001358417"/>
    </source>
</evidence>
<keyword evidence="3 7" id="KW-0813">Transport</keyword>
<evidence type="ECO:0000259" key="9">
    <source>
        <dbReference type="PROSITE" id="PS50850"/>
    </source>
</evidence>
<dbReference type="EMBL" id="JAVRRD010000027">
    <property type="protein sequence ID" value="KAK5047097.1"/>
    <property type="molecule type" value="Genomic_DNA"/>
</dbReference>
<protein>
    <recommendedName>
        <fullName evidence="9">Major facilitator superfamily (MFS) profile domain-containing protein</fullName>
    </recommendedName>
</protein>
<feature type="transmembrane region" description="Helical" evidence="8">
    <location>
        <begin position="287"/>
        <end position="312"/>
    </location>
</feature>
<proteinExistence type="inferred from homology"/>
<evidence type="ECO:0000256" key="2">
    <source>
        <dbReference type="ARBA" id="ARBA00010992"/>
    </source>
</evidence>
<comment type="similarity">
    <text evidence="2 7">Belongs to the major facilitator superfamily. Sugar transporter (TC 2.A.1.1) family.</text>
</comment>
<evidence type="ECO:0000256" key="7">
    <source>
        <dbReference type="RuleBase" id="RU003346"/>
    </source>
</evidence>
<dbReference type="Proteomes" id="UP001358417">
    <property type="component" value="Unassembled WGS sequence"/>
</dbReference>
<dbReference type="Pfam" id="PF00083">
    <property type="entry name" value="Sugar_tr"/>
    <property type="match status" value="1"/>
</dbReference>
<comment type="caution">
    <text evidence="10">The sequence shown here is derived from an EMBL/GenBank/DDBJ whole genome shotgun (WGS) entry which is preliminary data.</text>
</comment>
<feature type="domain" description="Major facilitator superfamily (MFS) profile" evidence="9">
    <location>
        <begin position="33"/>
        <end position="474"/>
    </location>
</feature>
<evidence type="ECO:0000256" key="6">
    <source>
        <dbReference type="ARBA" id="ARBA00023136"/>
    </source>
</evidence>
<feature type="transmembrane region" description="Helical" evidence="8">
    <location>
        <begin position="110"/>
        <end position="129"/>
    </location>
</feature>
<feature type="transmembrane region" description="Helical" evidence="8">
    <location>
        <begin position="418"/>
        <end position="439"/>
    </location>
</feature>
<dbReference type="SUPFAM" id="SSF103473">
    <property type="entry name" value="MFS general substrate transporter"/>
    <property type="match status" value="1"/>
</dbReference>
<feature type="transmembrane region" description="Helical" evidence="8">
    <location>
        <begin position="168"/>
        <end position="188"/>
    </location>
</feature>
<feature type="transmembrane region" description="Helical" evidence="8">
    <location>
        <begin position="451"/>
        <end position="468"/>
    </location>
</feature>
<name>A0AAV9N1N0_9EURO</name>
<dbReference type="InterPro" id="IPR020846">
    <property type="entry name" value="MFS_dom"/>
</dbReference>
<comment type="subcellular location">
    <subcellularLocation>
        <location evidence="1">Membrane</location>
        <topology evidence="1">Multi-pass membrane protein</topology>
    </subcellularLocation>
</comment>
<dbReference type="GO" id="GO:0005351">
    <property type="term" value="F:carbohydrate:proton symporter activity"/>
    <property type="evidence" value="ECO:0007669"/>
    <property type="project" value="TreeGrafter"/>
</dbReference>
<feature type="transmembrane region" description="Helical" evidence="8">
    <location>
        <begin position="324"/>
        <end position="342"/>
    </location>
</feature>
<dbReference type="PANTHER" id="PTHR48022:SF77">
    <property type="entry name" value="MAJOR FACILITATOR SUPERFAMILY (MFS) PROFILE DOMAIN-CONTAINING PROTEIN"/>
    <property type="match status" value="1"/>
</dbReference>
<evidence type="ECO:0000313" key="10">
    <source>
        <dbReference type="EMBL" id="KAK5047097.1"/>
    </source>
</evidence>
<evidence type="ECO:0000256" key="8">
    <source>
        <dbReference type="SAM" id="Phobius"/>
    </source>
</evidence>
<dbReference type="Gene3D" id="1.20.1250.20">
    <property type="entry name" value="MFS general substrate transporter like domains"/>
    <property type="match status" value="1"/>
</dbReference>
<keyword evidence="4 8" id="KW-0812">Transmembrane</keyword>
<dbReference type="PANTHER" id="PTHR48022">
    <property type="entry name" value="PLASTIDIC GLUCOSE TRANSPORTER 4"/>
    <property type="match status" value="1"/>
</dbReference>
<organism evidence="10 11">
    <name type="scientific">Exophiala bonariae</name>
    <dbReference type="NCBI Taxonomy" id="1690606"/>
    <lineage>
        <taxon>Eukaryota</taxon>
        <taxon>Fungi</taxon>
        <taxon>Dikarya</taxon>
        <taxon>Ascomycota</taxon>
        <taxon>Pezizomycotina</taxon>
        <taxon>Eurotiomycetes</taxon>
        <taxon>Chaetothyriomycetidae</taxon>
        <taxon>Chaetothyriales</taxon>
        <taxon>Herpotrichiellaceae</taxon>
        <taxon>Exophiala</taxon>
    </lineage>
</organism>
<dbReference type="InterPro" id="IPR005828">
    <property type="entry name" value="MFS_sugar_transport-like"/>
</dbReference>
<reference evidence="10 11" key="1">
    <citation type="submission" date="2023-08" db="EMBL/GenBank/DDBJ databases">
        <title>Black Yeasts Isolated from many extreme environments.</title>
        <authorList>
            <person name="Coleine C."/>
            <person name="Stajich J.E."/>
            <person name="Selbmann L."/>
        </authorList>
    </citation>
    <scope>NUCLEOTIDE SEQUENCE [LARGE SCALE GENOMIC DNA]</scope>
    <source>
        <strain evidence="10 11">CCFEE 5792</strain>
    </source>
</reference>
<dbReference type="InterPro" id="IPR003663">
    <property type="entry name" value="Sugar/inositol_transpt"/>
</dbReference>
<dbReference type="InterPro" id="IPR036259">
    <property type="entry name" value="MFS_trans_sf"/>
</dbReference>
<dbReference type="NCBIfam" id="TIGR00879">
    <property type="entry name" value="SP"/>
    <property type="match status" value="1"/>
</dbReference>
<dbReference type="AlphaFoldDB" id="A0AAV9N1N0"/>
<evidence type="ECO:0000256" key="4">
    <source>
        <dbReference type="ARBA" id="ARBA00022692"/>
    </source>
</evidence>
<sequence length="523" mass="57351">MSSRNHALVVDGADKGRGMARVRGCFNGRLLYACSLIALSQVNFGMDQAAFSNTQAMDPFIRKFGVLNAKTQKYAIEPYFLSFLNSFTYIGFAFGLVTGNIISRKFGRKIAMFTMCLWAMVGAIILVTSQHKEQMLVGRIVAYVYIGMELALVPVLQSELTPAPVRGLVVGTYQSGLLLGQLIMSLICRGTSTIKDDRSWRIPLGLFFIVPSIIAVGVWFMNESPRWLLLKGREEEAKASLQGLREGKFTQAQIDAEMEEIKMSLQLDQDKGSLKEVFYGTNFKRTLIVIGVNIFLQLTGQNFASVYGTVFIKSIGTVNPFTMTSINTALNIVMVLITQLLTDVTGRVPQMAAGAAVQCAVLFTMGGLGTTTPQTKPIGTGIVAMVTLFGVGFSLGWAPLSHVVAAEIPTTRLRDATYALGSIFNIAIQFTVSFSIPYLLDDKYAGLHSKVGFIFGSTAFCAFIFSLTCIPECRGKTLEEIDHLFLEKVPIGKFGKTHPRTLQHSYAVAEDKEFGQKVRVDTL</sequence>
<feature type="transmembrane region" description="Helical" evidence="8">
    <location>
        <begin position="136"/>
        <end position="156"/>
    </location>
</feature>
<gene>
    <name evidence="10" type="ORF">LTR84_007040</name>
</gene>
<accession>A0AAV9N1N0</accession>
<dbReference type="GO" id="GO:0016020">
    <property type="term" value="C:membrane"/>
    <property type="evidence" value="ECO:0007669"/>
    <property type="project" value="UniProtKB-SubCell"/>
</dbReference>
<evidence type="ECO:0000256" key="3">
    <source>
        <dbReference type="ARBA" id="ARBA00022448"/>
    </source>
</evidence>
<keyword evidence="6 8" id="KW-0472">Membrane</keyword>
<dbReference type="PROSITE" id="PS50850">
    <property type="entry name" value="MFS"/>
    <property type="match status" value="1"/>
</dbReference>
<keyword evidence="5 8" id="KW-1133">Transmembrane helix</keyword>
<evidence type="ECO:0000256" key="1">
    <source>
        <dbReference type="ARBA" id="ARBA00004141"/>
    </source>
</evidence>